<dbReference type="EMBL" id="CP001827">
    <property type="protein sequence ID" value="ACZ61377.1"/>
    <property type="molecule type" value="Genomic_DNA"/>
</dbReference>
<organism evidence="8 9">
    <name type="scientific">Dehalococcoides mccartyi (strain VS)</name>
    <dbReference type="NCBI Taxonomy" id="311424"/>
    <lineage>
        <taxon>Bacteria</taxon>
        <taxon>Bacillati</taxon>
        <taxon>Chloroflexota</taxon>
        <taxon>Dehalococcoidia</taxon>
        <taxon>Dehalococcoidales</taxon>
        <taxon>Dehalococcoidaceae</taxon>
        <taxon>Dehalococcoides</taxon>
    </lineage>
</organism>
<dbReference type="InterPro" id="IPR006119">
    <property type="entry name" value="Resolv_N"/>
</dbReference>
<dbReference type="HOGENOM" id="CLU_010686_18_11_0"/>
<dbReference type="Gene3D" id="3.40.50.1390">
    <property type="entry name" value="Resolvase, N-terminal catalytic domain"/>
    <property type="match status" value="1"/>
</dbReference>
<dbReference type="PANTHER" id="PTHR30461:SF23">
    <property type="entry name" value="DNA RECOMBINASE-RELATED"/>
    <property type="match status" value="1"/>
</dbReference>
<evidence type="ECO:0000256" key="2">
    <source>
        <dbReference type="ARBA" id="ARBA00023125"/>
    </source>
</evidence>
<evidence type="ECO:0000259" key="7">
    <source>
        <dbReference type="PROSITE" id="PS51737"/>
    </source>
</evidence>
<evidence type="ECO:0000256" key="1">
    <source>
        <dbReference type="ARBA" id="ARBA00022908"/>
    </source>
</evidence>
<keyword evidence="3" id="KW-0233">DNA recombination</keyword>
<dbReference type="Pfam" id="PF13408">
    <property type="entry name" value="Zn_ribbon_recom"/>
    <property type="match status" value="1"/>
</dbReference>
<evidence type="ECO:0000259" key="6">
    <source>
        <dbReference type="PROSITE" id="PS51736"/>
    </source>
</evidence>
<dbReference type="Pfam" id="PF07508">
    <property type="entry name" value="Recombinase"/>
    <property type="match status" value="1"/>
</dbReference>
<gene>
    <name evidence="8" type="ordered locus">DhcVS_215</name>
</gene>
<dbReference type="GO" id="GO:0015074">
    <property type="term" value="P:DNA integration"/>
    <property type="evidence" value="ECO:0007669"/>
    <property type="project" value="UniProtKB-KW"/>
</dbReference>
<dbReference type="KEGG" id="dev:DhcVS_215"/>
<dbReference type="GO" id="GO:0000150">
    <property type="term" value="F:DNA strand exchange activity"/>
    <property type="evidence" value="ECO:0007669"/>
    <property type="project" value="InterPro"/>
</dbReference>
<evidence type="ECO:0000256" key="4">
    <source>
        <dbReference type="PIRSR" id="PIRSR606118-50"/>
    </source>
</evidence>
<dbReference type="PROSITE" id="PS51737">
    <property type="entry name" value="RECOMBINASE_DNA_BIND"/>
    <property type="match status" value="1"/>
</dbReference>
<protein>
    <submittedName>
        <fullName evidence="8">Resolvase domain protein, PinR type</fullName>
    </submittedName>
</protein>
<dbReference type="CDD" id="cd00338">
    <property type="entry name" value="Ser_Recombinase"/>
    <property type="match status" value="1"/>
</dbReference>
<dbReference type="InterPro" id="IPR025827">
    <property type="entry name" value="Zn_ribbon_recom_dom"/>
</dbReference>
<evidence type="ECO:0000256" key="5">
    <source>
        <dbReference type="PROSITE-ProRule" id="PRU10137"/>
    </source>
</evidence>
<dbReference type="InterPro" id="IPR006118">
    <property type="entry name" value="Recombinase_CS"/>
</dbReference>
<dbReference type="GO" id="GO:0003677">
    <property type="term" value="F:DNA binding"/>
    <property type="evidence" value="ECO:0007669"/>
    <property type="project" value="UniProtKB-KW"/>
</dbReference>
<feature type="domain" description="Recombinase" evidence="7">
    <location>
        <begin position="183"/>
        <end position="307"/>
    </location>
</feature>
<evidence type="ECO:0000256" key="3">
    <source>
        <dbReference type="ARBA" id="ARBA00023172"/>
    </source>
</evidence>
<feature type="domain" description="Resolvase/invertase-type recombinase catalytic" evidence="6">
    <location>
        <begin position="28"/>
        <end position="175"/>
    </location>
</feature>
<dbReference type="InterPro" id="IPR050639">
    <property type="entry name" value="SSR_resolvase"/>
</dbReference>
<dbReference type="Gene3D" id="3.90.1750.20">
    <property type="entry name" value="Putative Large Serine Recombinase, Chain B, Domain 2"/>
    <property type="match status" value="1"/>
</dbReference>
<dbReference type="PROSITE" id="PS51736">
    <property type="entry name" value="RECOMBINASES_3"/>
    <property type="match status" value="1"/>
</dbReference>
<dbReference type="InterPro" id="IPR011109">
    <property type="entry name" value="DNA_bind_recombinase_dom"/>
</dbReference>
<dbReference type="Proteomes" id="UP000002506">
    <property type="component" value="Chromosome"/>
</dbReference>
<dbReference type="InterPro" id="IPR036162">
    <property type="entry name" value="Resolvase-like_N_sf"/>
</dbReference>
<dbReference type="SUPFAM" id="SSF53041">
    <property type="entry name" value="Resolvase-like"/>
    <property type="match status" value="1"/>
</dbReference>
<keyword evidence="1" id="KW-0229">DNA integration</keyword>
<proteinExistence type="predicted"/>
<feature type="active site" description="O-(5'-phospho-DNA)-serine intermediate" evidence="4 5">
    <location>
        <position position="36"/>
    </location>
</feature>
<reference evidence="8 9" key="1">
    <citation type="journal article" date="2009" name="PLoS Genet.">
        <title>Localized plasticity in the streamlined genomes of vinyl chloride respiring Dehalococcoides.</title>
        <authorList>
            <person name="McMurdie P.J."/>
            <person name="Behrens S.F."/>
            <person name="Muller J.A."/>
            <person name="Goke J."/>
            <person name="Ritalahti K.M."/>
            <person name="Wagner R."/>
            <person name="Goltsman E."/>
            <person name="Lapidus A."/>
            <person name="Holmes S."/>
            <person name="Loffler F.E."/>
            <person name="Spormann A.M."/>
        </authorList>
    </citation>
    <scope>NUCLEOTIDE SEQUENCE [LARGE SCALE GENOMIC DNA]</scope>
    <source>
        <strain evidence="8 9">VS</strain>
    </source>
</reference>
<dbReference type="SMART" id="SM00857">
    <property type="entry name" value="Resolvase"/>
    <property type="match status" value="1"/>
</dbReference>
<dbReference type="eggNOG" id="COG1961">
    <property type="taxonomic scope" value="Bacteria"/>
</dbReference>
<name>D2BGC7_DEHMV</name>
<dbReference type="PROSITE" id="PS00397">
    <property type="entry name" value="RECOMBINASES_1"/>
    <property type="match status" value="1"/>
</dbReference>
<evidence type="ECO:0000313" key="8">
    <source>
        <dbReference type="EMBL" id="ACZ61377.1"/>
    </source>
</evidence>
<dbReference type="PANTHER" id="PTHR30461">
    <property type="entry name" value="DNA-INVERTASE FROM LAMBDOID PROPHAGE"/>
    <property type="match status" value="1"/>
</dbReference>
<accession>D2BGC7</accession>
<dbReference type="AlphaFoldDB" id="D2BGC7"/>
<sequence>MSVKRKMPESRRLFLEEWKVFMNGDFKKVAIYARVSSERQDIDLSITAQLKALREYASRNGYYVVKEYKDEAESGRSIDRPGFKEMVVTARQKPPQFGAILVWKLSRFARNREDSIIYKSLLRRHGVQVISINEPVEDTPSGRLLEGIIEVIDEFYSANLSQDVTRGMRESASRGFYPGGPPPYGYRRVKVQDGGIQRVKLEPDPETAPVVDRIFQECVADKGMIEICRGLNGDGLTTRKNKRWSKTSVATVLKNEVYLGTLIWGEVSTNHNPNRLPVIRVENAWTPIMDPETFKKAQLKLAERAPKITHPRVVHSEYILSGLVRCKNCDAALVGHAVKSGKFFYYMCGNARKRGRGLCPTPLLPKERIENFMIDRIKRYILTDENLTELIKLTNEELAQQCQIESGRLEAINSELEDVEGRLVKLYNALETGEFKGGELAPRIKALFEKKTELEQAKCGAEDTLKYKTIEMPNPGVIKDYVQDLRNTIEESNFISKKTFLRSFIERIEVDEKEVKVIYTMPVPPESPPAETVGVLPFVHDSPPKVSIWFNLDVAYPLRKPQV</sequence>
<dbReference type="InterPro" id="IPR038109">
    <property type="entry name" value="DNA_bind_recomb_sf"/>
</dbReference>
<keyword evidence="2" id="KW-0238">DNA-binding</keyword>
<evidence type="ECO:0000313" key="9">
    <source>
        <dbReference type="Proteomes" id="UP000002506"/>
    </source>
</evidence>
<dbReference type="Pfam" id="PF00239">
    <property type="entry name" value="Resolvase"/>
    <property type="match status" value="1"/>
</dbReference>